<dbReference type="InterPro" id="IPR013783">
    <property type="entry name" value="Ig-like_fold"/>
</dbReference>
<reference evidence="8" key="1">
    <citation type="journal article" date="2014" name="Int. J. Syst. Evol. Microbiol.">
        <title>Complete genome sequence of Corynebacterium casei LMG S-19264T (=DSM 44701T), isolated from a smear-ripened cheese.</title>
        <authorList>
            <consortium name="US DOE Joint Genome Institute (JGI-PGF)"/>
            <person name="Walter F."/>
            <person name="Albersmeier A."/>
            <person name="Kalinowski J."/>
            <person name="Ruckert C."/>
        </authorList>
    </citation>
    <scope>NUCLEOTIDE SEQUENCE</scope>
    <source>
        <strain evidence="8">VKM Ac-1321</strain>
    </source>
</reference>
<proteinExistence type="predicted"/>
<accession>A0A9W6KKG8</accession>
<comment type="caution">
    <text evidence="8">The sequence shown here is derived from an EMBL/GenBank/DDBJ whole genome shotgun (WGS) entry which is preliminary data.</text>
</comment>
<dbReference type="Pfam" id="PF22544">
    <property type="entry name" value="HYDIN_VesB_CFA65-like_Ig"/>
    <property type="match status" value="2"/>
</dbReference>
<evidence type="ECO:0000313" key="8">
    <source>
        <dbReference type="EMBL" id="GLL02808.1"/>
    </source>
</evidence>
<name>A0A9W6KKG8_9ACTN</name>
<evidence type="ECO:0000256" key="1">
    <source>
        <dbReference type="ARBA" id="ARBA00004138"/>
    </source>
</evidence>
<dbReference type="GO" id="GO:0005737">
    <property type="term" value="C:cytoplasm"/>
    <property type="evidence" value="ECO:0007669"/>
    <property type="project" value="UniProtKB-SubCell"/>
</dbReference>
<dbReference type="InterPro" id="IPR051136">
    <property type="entry name" value="Intracellular_Lectin-GPT"/>
</dbReference>
<dbReference type="Gene3D" id="2.130.10.10">
    <property type="entry name" value="YVTN repeat-like/Quinoprotein amine dehydrogenase"/>
    <property type="match status" value="1"/>
</dbReference>
<dbReference type="Gene3D" id="2.60.120.200">
    <property type="match status" value="3"/>
</dbReference>
<dbReference type="GO" id="GO:0005975">
    <property type="term" value="P:carbohydrate metabolic process"/>
    <property type="evidence" value="ECO:0007669"/>
    <property type="project" value="UniProtKB-ARBA"/>
</dbReference>
<dbReference type="PANTHER" id="PTHR12223">
    <property type="entry name" value="VESICULAR MANNOSE-BINDING LECTIN"/>
    <property type="match status" value="1"/>
</dbReference>
<keyword evidence="4" id="KW-0969">Cilium</keyword>
<sequence>MRRAWSPRHKVSRDLEGARHRRPTGRFHRNTRIVASLALVAALLAAVSFAEPPAALADNTTVSGDTMRTGWDAAEPNLSPATVTGGNFGQLFATKVQGQVYAQPLVIGNTVVTATEDNYVYGLNAVNGAIAWQRSLGPAWPAATTGCADLTPNIGSTATGVYDPSSGYVYISTKVNDGPDANHPSWYLHAISATTGAERAGWPVKIVGTPANDPDHPFAAKDVNNRPGLLLMNGVVYLAFAGLCDYGSYVGWVAGVNTGNGAINLWSDEVGPSSQSAGIWHSGGGIMSDGNGRMFVATGNGIAPPNGPGSPVPGTLSQSVVRLGVDADGIISSKDFFSPYNATTLDQNDQDLGSGGPVALPDQYFGTAGIPHLMVQAGKEGRVYLLNRDNLGGKGQGPNGGDAVVQNLGPYHGFWNHPAVYGGEGGYVYIVQSYSSMLAFKYGVGGDGKPALTLAGNSAEYFGYTAGSPIVTSSGTTPGSAVVWVTNTDGPNGSNGRLCAYRAVPVNNQIPLLRCFPIGTASKFASPASSNGRLYAGTRDGYVYGFGQPTTAGLTTTQTSLGNVNVGQTGTGTVTATASRTVTVTAVSTGAPFAATPLSLPVTLQAGQTITVPVSFSPTTPGSATGTLNYTITDGGNPVTLGTTLQGYGIKPGFTGNTAKLDFGETPVGAGKSLTVSFTNTGTANETVTAVTAPGAPFAATGLPAAGLVVAPGQSVAVGVSFKPTSTGAKNSSIALTGANGTATIALTGSGVTGHAQLSIEPSSLAFGAVPVGLSVTKTLTVANTGNLNVTVTKAAPPALPFVVNTPLPEGLVLAPGDEVEVQVTFAPTAAGSFNNLYVISSDDGNGAHNVPVTGTATNPSSGAALPSMVGGGWVLNGAAAMNGSDLVLTPAASDSRGSAVYSTPLPSANLTASFTASIGGGSGADGMAFALLDASSNTANSLGGGGGGQGFQGLPGVAVSLDTYQGLNDPNANFIGVSTGGNGNGPTWVATATGVPNLRTGTHQVTVSTAGGKLAVSIDGTQVINATVTLPASTLLAFTAATGGATDRHAVNNVAISSGGTNLPAPGTGWRFNGSAAANGAEVVLTPAQMQQAGTALYSSPVATNGLSAQFNMTNNGGTGADGTTFLLTDPTAAPTSVGGAGGGLGWSGLPAVGVSFLTYPEAGVDSHNWVGIATSTAGGGITFLSSNTNIPDLRASAHDVKIQVSGTTVTVLIDGAQVLSTAVPALKPTALVGFAASTGGFTDVHAVRSAQIVAGATTTTLPAPPAANWVANGSTTITGGTVRLTAAQPEQTGTAIYASPFSPARLNATFTIRIGDGNGADGLGFMLLDATKSGPTSVGLGGGGLGFSGLNGVCVAFVTYPQPGYPSNNFVGISVAGNDRNLTFLSTATAIPNLRSGTHVVQVSAGGSGNLVVSIDGVQALNTTVALPASALVGFSGATGGSNDVHEVSNVSISY</sequence>
<dbReference type="Proteomes" id="UP001143480">
    <property type="component" value="Unassembled WGS sequence"/>
</dbReference>
<comment type="subcellular location">
    <subcellularLocation>
        <location evidence="1">Cell projection</location>
        <location evidence="1">Cilium</location>
    </subcellularLocation>
    <subcellularLocation>
        <location evidence="2">Cytoplasm</location>
    </subcellularLocation>
</comment>
<evidence type="ECO:0000256" key="4">
    <source>
        <dbReference type="ARBA" id="ARBA00023069"/>
    </source>
</evidence>
<evidence type="ECO:0000256" key="3">
    <source>
        <dbReference type="ARBA" id="ARBA00022490"/>
    </source>
</evidence>
<evidence type="ECO:0000256" key="6">
    <source>
        <dbReference type="SAM" id="MobiDB-lite"/>
    </source>
</evidence>
<feature type="domain" description="HYDIN/VesB/CFA65-like Ig-like" evidence="7">
    <location>
        <begin position="659"/>
        <end position="740"/>
    </location>
</feature>
<keyword evidence="9" id="KW-1185">Reference proteome</keyword>
<dbReference type="Gene3D" id="2.60.40.10">
    <property type="entry name" value="Immunoglobulins"/>
    <property type="match status" value="3"/>
</dbReference>
<feature type="compositionally biased region" description="Basic residues" evidence="6">
    <location>
        <begin position="1"/>
        <end position="11"/>
    </location>
</feature>
<evidence type="ECO:0000256" key="5">
    <source>
        <dbReference type="ARBA" id="ARBA00023273"/>
    </source>
</evidence>
<dbReference type="SUPFAM" id="SSF49899">
    <property type="entry name" value="Concanavalin A-like lectins/glucanases"/>
    <property type="match status" value="3"/>
</dbReference>
<dbReference type="SUPFAM" id="SSF50998">
    <property type="entry name" value="Quinoprotein alcohol dehydrogenase-like"/>
    <property type="match status" value="1"/>
</dbReference>
<keyword evidence="5" id="KW-0966">Cell projection</keyword>
<protein>
    <recommendedName>
        <fullName evidence="7">HYDIN/VesB/CFA65-like Ig-like domain-containing protein</fullName>
    </recommendedName>
</protein>
<dbReference type="InterPro" id="IPR018391">
    <property type="entry name" value="PQQ_b-propeller_rpt"/>
</dbReference>
<dbReference type="InterPro" id="IPR013320">
    <property type="entry name" value="ConA-like_dom_sf"/>
</dbReference>
<feature type="region of interest" description="Disordered" evidence="6">
    <location>
        <begin position="1"/>
        <end position="23"/>
    </location>
</feature>
<dbReference type="InterPro" id="IPR056573">
    <property type="entry name" value="Lectin_L-type_dom"/>
</dbReference>
<gene>
    <name evidence="8" type="ORF">GCM10017581_045500</name>
</gene>
<evidence type="ECO:0000313" key="9">
    <source>
        <dbReference type="Proteomes" id="UP001143480"/>
    </source>
</evidence>
<evidence type="ECO:0000256" key="2">
    <source>
        <dbReference type="ARBA" id="ARBA00004496"/>
    </source>
</evidence>
<dbReference type="CDD" id="cd01951">
    <property type="entry name" value="lectin_L-type"/>
    <property type="match status" value="1"/>
</dbReference>
<feature type="domain" description="HYDIN/VesB/CFA65-like Ig-like" evidence="7">
    <location>
        <begin position="756"/>
        <end position="846"/>
    </location>
</feature>
<keyword evidence="3" id="KW-0963">Cytoplasm</keyword>
<dbReference type="InterPro" id="IPR015943">
    <property type="entry name" value="WD40/YVTN_repeat-like_dom_sf"/>
</dbReference>
<dbReference type="SMART" id="SM00564">
    <property type="entry name" value="PQQ"/>
    <property type="match status" value="2"/>
</dbReference>
<dbReference type="EMBL" id="BSFP01000026">
    <property type="protein sequence ID" value="GLL02808.1"/>
    <property type="molecule type" value="Genomic_DNA"/>
</dbReference>
<evidence type="ECO:0000259" key="7">
    <source>
        <dbReference type="Pfam" id="PF22544"/>
    </source>
</evidence>
<dbReference type="InterPro" id="IPR011047">
    <property type="entry name" value="Quinoprotein_ADH-like_sf"/>
</dbReference>
<reference evidence="8" key="2">
    <citation type="submission" date="2023-01" db="EMBL/GenBank/DDBJ databases">
        <authorList>
            <person name="Sun Q."/>
            <person name="Evtushenko L."/>
        </authorList>
    </citation>
    <scope>NUCLEOTIDE SEQUENCE</scope>
    <source>
        <strain evidence="8">VKM Ac-1321</strain>
    </source>
</reference>
<organism evidence="8 9">
    <name type="scientific">Dactylosporangium matsuzakiense</name>
    <dbReference type="NCBI Taxonomy" id="53360"/>
    <lineage>
        <taxon>Bacteria</taxon>
        <taxon>Bacillati</taxon>
        <taxon>Actinomycetota</taxon>
        <taxon>Actinomycetes</taxon>
        <taxon>Micromonosporales</taxon>
        <taxon>Micromonosporaceae</taxon>
        <taxon>Dactylosporangium</taxon>
    </lineage>
</organism>
<dbReference type="InterPro" id="IPR053879">
    <property type="entry name" value="HYDIN_VesB_CFA65-like_Ig"/>
</dbReference>
<dbReference type="NCBIfam" id="NF012200">
    <property type="entry name" value="choice_anch_D"/>
    <property type="match status" value="3"/>
</dbReference>